<feature type="region of interest" description="Disordered" evidence="1">
    <location>
        <begin position="21"/>
        <end position="43"/>
    </location>
</feature>
<sequence>SYWTELASWHTRSAEITNFVTGQTPTTAASSSSPARESSPTENDLLPVALLPSGYCLTYSDRFACSAQISDNYAPVDHWQWMATMWRGLVAPDLTIYVLDEASPFARDHLHGEDEYGAGGYDSGQAVEFKRTNLKMAVMVVRLNEASGGLLEKTERRLGFEVLEWVRNGPF</sequence>
<organism evidence="2 3">
    <name type="scientific">Rhypophila decipiens</name>
    <dbReference type="NCBI Taxonomy" id="261697"/>
    <lineage>
        <taxon>Eukaryota</taxon>
        <taxon>Fungi</taxon>
        <taxon>Dikarya</taxon>
        <taxon>Ascomycota</taxon>
        <taxon>Pezizomycotina</taxon>
        <taxon>Sordariomycetes</taxon>
        <taxon>Sordariomycetidae</taxon>
        <taxon>Sordariales</taxon>
        <taxon>Naviculisporaceae</taxon>
        <taxon>Rhypophila</taxon>
    </lineage>
</organism>
<feature type="compositionally biased region" description="Low complexity" evidence="1">
    <location>
        <begin position="24"/>
        <end position="42"/>
    </location>
</feature>
<comment type="caution">
    <text evidence="2">The sequence shown here is derived from an EMBL/GenBank/DDBJ whole genome shotgun (WGS) entry which is preliminary data.</text>
</comment>
<evidence type="ECO:0000256" key="1">
    <source>
        <dbReference type="SAM" id="MobiDB-lite"/>
    </source>
</evidence>
<evidence type="ECO:0000313" key="3">
    <source>
        <dbReference type="Proteomes" id="UP001301769"/>
    </source>
</evidence>
<evidence type="ECO:0000313" key="2">
    <source>
        <dbReference type="EMBL" id="KAK4211147.1"/>
    </source>
</evidence>
<protein>
    <submittedName>
        <fullName evidence="2">Uncharacterized protein</fullName>
    </submittedName>
</protein>
<gene>
    <name evidence="2" type="ORF">QBC37DRAFT_244983</name>
</gene>
<keyword evidence="3" id="KW-1185">Reference proteome</keyword>
<accession>A0AAN7B5U6</accession>
<reference evidence="2" key="1">
    <citation type="journal article" date="2023" name="Mol. Phylogenet. Evol.">
        <title>Genome-scale phylogeny and comparative genomics of the fungal order Sordariales.</title>
        <authorList>
            <person name="Hensen N."/>
            <person name="Bonometti L."/>
            <person name="Westerberg I."/>
            <person name="Brannstrom I.O."/>
            <person name="Guillou S."/>
            <person name="Cros-Aarteil S."/>
            <person name="Calhoun S."/>
            <person name="Haridas S."/>
            <person name="Kuo A."/>
            <person name="Mondo S."/>
            <person name="Pangilinan J."/>
            <person name="Riley R."/>
            <person name="LaButti K."/>
            <person name="Andreopoulos B."/>
            <person name="Lipzen A."/>
            <person name="Chen C."/>
            <person name="Yan M."/>
            <person name="Daum C."/>
            <person name="Ng V."/>
            <person name="Clum A."/>
            <person name="Steindorff A."/>
            <person name="Ohm R.A."/>
            <person name="Martin F."/>
            <person name="Silar P."/>
            <person name="Natvig D.O."/>
            <person name="Lalanne C."/>
            <person name="Gautier V."/>
            <person name="Ament-Velasquez S.L."/>
            <person name="Kruys A."/>
            <person name="Hutchinson M.I."/>
            <person name="Powell A.J."/>
            <person name="Barry K."/>
            <person name="Miller A.N."/>
            <person name="Grigoriev I.V."/>
            <person name="Debuchy R."/>
            <person name="Gladieux P."/>
            <person name="Hiltunen Thoren M."/>
            <person name="Johannesson H."/>
        </authorList>
    </citation>
    <scope>NUCLEOTIDE SEQUENCE</scope>
    <source>
        <strain evidence="2">PSN293</strain>
    </source>
</reference>
<name>A0AAN7B5U6_9PEZI</name>
<dbReference type="AlphaFoldDB" id="A0AAN7B5U6"/>
<reference evidence="2" key="2">
    <citation type="submission" date="2023-05" db="EMBL/GenBank/DDBJ databases">
        <authorList>
            <consortium name="Lawrence Berkeley National Laboratory"/>
            <person name="Steindorff A."/>
            <person name="Hensen N."/>
            <person name="Bonometti L."/>
            <person name="Westerberg I."/>
            <person name="Brannstrom I.O."/>
            <person name="Guillou S."/>
            <person name="Cros-Aarteil S."/>
            <person name="Calhoun S."/>
            <person name="Haridas S."/>
            <person name="Kuo A."/>
            <person name="Mondo S."/>
            <person name="Pangilinan J."/>
            <person name="Riley R."/>
            <person name="Labutti K."/>
            <person name="Andreopoulos B."/>
            <person name="Lipzen A."/>
            <person name="Chen C."/>
            <person name="Yanf M."/>
            <person name="Daum C."/>
            <person name="Ng V."/>
            <person name="Clum A."/>
            <person name="Ohm R."/>
            <person name="Martin F."/>
            <person name="Silar P."/>
            <person name="Natvig D."/>
            <person name="Lalanne C."/>
            <person name="Gautier V."/>
            <person name="Ament-Velasquez S.L."/>
            <person name="Kruys A."/>
            <person name="Hutchinson M.I."/>
            <person name="Powell A.J."/>
            <person name="Barry K."/>
            <person name="Miller A.N."/>
            <person name="Grigoriev I.V."/>
            <person name="Debuchy R."/>
            <person name="Gladieux P."/>
            <person name="Thoren M.H."/>
            <person name="Johannesson H."/>
        </authorList>
    </citation>
    <scope>NUCLEOTIDE SEQUENCE</scope>
    <source>
        <strain evidence="2">PSN293</strain>
    </source>
</reference>
<proteinExistence type="predicted"/>
<feature type="non-terminal residue" evidence="2">
    <location>
        <position position="171"/>
    </location>
</feature>
<feature type="non-terminal residue" evidence="2">
    <location>
        <position position="1"/>
    </location>
</feature>
<dbReference type="Proteomes" id="UP001301769">
    <property type="component" value="Unassembled WGS sequence"/>
</dbReference>
<dbReference type="EMBL" id="MU858156">
    <property type="protein sequence ID" value="KAK4211147.1"/>
    <property type="molecule type" value="Genomic_DNA"/>
</dbReference>